<evidence type="ECO:0000313" key="1">
    <source>
        <dbReference type="EMBL" id="KAA1070068.1"/>
    </source>
</evidence>
<protein>
    <submittedName>
        <fullName evidence="2">Uncharacterized protein</fullName>
    </submittedName>
</protein>
<evidence type="ECO:0000313" key="4">
    <source>
        <dbReference type="Proteomes" id="UP000325313"/>
    </source>
</evidence>
<evidence type="ECO:0000313" key="3">
    <source>
        <dbReference type="Proteomes" id="UP000324748"/>
    </source>
</evidence>
<dbReference type="EMBL" id="VSWC01000170">
    <property type="protein sequence ID" value="KAA1071268.1"/>
    <property type="molecule type" value="Genomic_DNA"/>
</dbReference>
<comment type="caution">
    <text evidence="2">The sequence shown here is derived from an EMBL/GenBank/DDBJ whole genome shotgun (WGS) entry which is preliminary data.</text>
</comment>
<evidence type="ECO:0000313" key="2">
    <source>
        <dbReference type="EMBL" id="KAA1071268.1"/>
    </source>
</evidence>
<dbReference type="Proteomes" id="UP000324748">
    <property type="component" value="Unassembled WGS sequence"/>
</dbReference>
<proteinExistence type="predicted"/>
<dbReference type="EMBL" id="VDEP01000486">
    <property type="protein sequence ID" value="KAA1070068.1"/>
    <property type="molecule type" value="Genomic_DNA"/>
</dbReference>
<name>A0A5B0M5I6_PUCGR</name>
<dbReference type="Proteomes" id="UP000325313">
    <property type="component" value="Unassembled WGS sequence"/>
</dbReference>
<sequence length="95" mass="10649">MGTSGGIFISSNSRRRKLAIRSSVNSHVCYHRFRARSPGSKFLRPPPGPGYGQLLNTGDNRIVSRILEIELLHRTDMTVTTKDAVLWVVDAHVYI</sequence>
<reference evidence="3 4" key="1">
    <citation type="submission" date="2019-05" db="EMBL/GenBank/DDBJ databases">
        <title>Emergence of the Ug99 lineage of the wheat stem rust pathogen through somatic hybridization.</title>
        <authorList>
            <person name="Li F."/>
            <person name="Upadhyaya N.M."/>
            <person name="Sperschneider J."/>
            <person name="Matny O."/>
            <person name="Nguyen-Phuc H."/>
            <person name="Mago R."/>
            <person name="Raley C."/>
            <person name="Miller M.E."/>
            <person name="Silverstein K.A.T."/>
            <person name="Henningsen E."/>
            <person name="Hirsch C.D."/>
            <person name="Visser B."/>
            <person name="Pretorius Z.A."/>
            <person name="Steffenson B.J."/>
            <person name="Schwessinger B."/>
            <person name="Dodds P.N."/>
            <person name="Figueroa M."/>
        </authorList>
    </citation>
    <scope>NUCLEOTIDE SEQUENCE [LARGE SCALE GENOMIC DNA]</scope>
    <source>
        <strain evidence="2">21-0</strain>
        <strain evidence="1 4">Ug99</strain>
    </source>
</reference>
<dbReference type="AlphaFoldDB" id="A0A5B0M5I6"/>
<organism evidence="2 3">
    <name type="scientific">Puccinia graminis f. sp. tritici</name>
    <dbReference type="NCBI Taxonomy" id="56615"/>
    <lineage>
        <taxon>Eukaryota</taxon>
        <taxon>Fungi</taxon>
        <taxon>Dikarya</taxon>
        <taxon>Basidiomycota</taxon>
        <taxon>Pucciniomycotina</taxon>
        <taxon>Pucciniomycetes</taxon>
        <taxon>Pucciniales</taxon>
        <taxon>Pucciniaceae</taxon>
        <taxon>Puccinia</taxon>
    </lineage>
</organism>
<gene>
    <name evidence="2" type="ORF">PGT21_001791</name>
    <name evidence="1" type="ORF">PGTUg99_009140</name>
</gene>
<accession>A0A5B0M5I6</accession>
<keyword evidence="3" id="KW-1185">Reference proteome</keyword>